<dbReference type="AlphaFoldDB" id="A0A6H1Z801"/>
<dbReference type="Gene3D" id="3.40.50.620">
    <property type="entry name" value="HUPs"/>
    <property type="match status" value="1"/>
</dbReference>
<dbReference type="EMBL" id="MT144591">
    <property type="protein sequence ID" value="QJH93754.1"/>
    <property type="molecule type" value="Genomic_DNA"/>
</dbReference>
<evidence type="ECO:0000313" key="2">
    <source>
        <dbReference type="EMBL" id="QJA44013.1"/>
    </source>
</evidence>
<protein>
    <submittedName>
        <fullName evidence="2">Putative phosphoadenosine phosphosulfate</fullName>
    </submittedName>
</protein>
<proteinExistence type="predicted"/>
<dbReference type="SUPFAM" id="SSF52402">
    <property type="entry name" value="Adenine nucleotide alpha hydrolases-like"/>
    <property type="match status" value="1"/>
</dbReference>
<dbReference type="EMBL" id="MT143972">
    <property type="protein sequence ID" value="QJA44013.1"/>
    <property type="molecule type" value="Genomic_DNA"/>
</dbReference>
<feature type="region of interest" description="Disordered" evidence="1">
    <location>
        <begin position="75"/>
        <end position="95"/>
    </location>
</feature>
<name>A0A6H1Z801_9ZZZZ</name>
<evidence type="ECO:0000313" key="3">
    <source>
        <dbReference type="EMBL" id="QJH93754.1"/>
    </source>
</evidence>
<dbReference type="InterPro" id="IPR014729">
    <property type="entry name" value="Rossmann-like_a/b/a_fold"/>
</dbReference>
<evidence type="ECO:0000256" key="1">
    <source>
        <dbReference type="SAM" id="MobiDB-lite"/>
    </source>
</evidence>
<sequence>MDGHLRVELARKRKEASLPVTVVDLSPDEERLVLATLDPLGALAETDVEALAGLIGELPDFTADLGALLAELATGGKKDKPKPPPAVPAAKTPEDLALSDEERAVLAGRDIIVEFSGGIDSTAAAVWCRDNLPDAKMTLLYVDLGSDHTSMPLHLRLAAEALGSELVVARSERTLLEEFAARGEWPQFGHPYCHEFLHDVMDGYMGKFAPETVAVVRGGRLSEKAARTKGMDTRFRTVERMKDYIYFEPLYFAAKEVGRVMVEGSGVPIWPGYSEGLKRTACRICPGQRRATYATLRAKHPDVWAELKWLEGRFGPGCWQDPEGHGHGFLDEMADRGDVLNAKDADPGSSKK</sequence>
<accession>A0A6H1Z801</accession>
<reference evidence="2" key="1">
    <citation type="submission" date="2020-03" db="EMBL/GenBank/DDBJ databases">
        <title>The deep terrestrial virosphere.</title>
        <authorList>
            <person name="Holmfeldt K."/>
            <person name="Nilsson E."/>
            <person name="Simone D."/>
            <person name="Lopez-Fernandez M."/>
            <person name="Wu X."/>
            <person name="de Brujin I."/>
            <person name="Lundin D."/>
            <person name="Andersson A."/>
            <person name="Bertilsson S."/>
            <person name="Dopson M."/>
        </authorList>
    </citation>
    <scope>NUCLEOTIDE SEQUENCE</scope>
    <source>
        <strain evidence="2">TM448A00065</strain>
        <strain evidence="3">TM448B00134</strain>
    </source>
</reference>
<gene>
    <name evidence="2" type="ORF">TM448A00065_0059</name>
    <name evidence="3" type="ORF">TM448B00134_0048</name>
</gene>
<organism evidence="2">
    <name type="scientific">viral metagenome</name>
    <dbReference type="NCBI Taxonomy" id="1070528"/>
    <lineage>
        <taxon>unclassified sequences</taxon>
        <taxon>metagenomes</taxon>
        <taxon>organismal metagenomes</taxon>
    </lineage>
</organism>